<proteinExistence type="inferred from homology"/>
<dbReference type="Proteomes" id="UP000594260">
    <property type="component" value="Unplaced"/>
</dbReference>
<feature type="transmembrane region" description="Helical" evidence="6">
    <location>
        <begin position="406"/>
        <end position="429"/>
    </location>
</feature>
<dbReference type="CTD" id="136028748"/>
<dbReference type="GeneID" id="111247686"/>
<feature type="transmembrane region" description="Helical" evidence="6">
    <location>
        <begin position="40"/>
        <end position="61"/>
    </location>
</feature>
<feature type="transmembrane region" description="Helical" evidence="6">
    <location>
        <begin position="81"/>
        <end position="108"/>
    </location>
</feature>
<dbReference type="OrthoDB" id="5963193at2759"/>
<dbReference type="InterPro" id="IPR005016">
    <property type="entry name" value="TDE1/TMS"/>
</dbReference>
<keyword evidence="5 6" id="KW-0472">Membrane</keyword>
<feature type="transmembrane region" description="Helical" evidence="6">
    <location>
        <begin position="259"/>
        <end position="278"/>
    </location>
</feature>
<organism evidence="7 8">
    <name type="scientific">Varroa destructor</name>
    <name type="common">Honeybee mite</name>
    <dbReference type="NCBI Taxonomy" id="109461"/>
    <lineage>
        <taxon>Eukaryota</taxon>
        <taxon>Metazoa</taxon>
        <taxon>Ecdysozoa</taxon>
        <taxon>Arthropoda</taxon>
        <taxon>Chelicerata</taxon>
        <taxon>Arachnida</taxon>
        <taxon>Acari</taxon>
        <taxon>Parasitiformes</taxon>
        <taxon>Mesostigmata</taxon>
        <taxon>Gamasina</taxon>
        <taxon>Dermanyssoidea</taxon>
        <taxon>Varroidae</taxon>
        <taxon>Varroa</taxon>
    </lineage>
</organism>
<evidence type="ECO:0000313" key="8">
    <source>
        <dbReference type="Proteomes" id="UP000594260"/>
    </source>
</evidence>
<name>A0A7M7M763_VARDE</name>
<dbReference type="AlphaFoldDB" id="A0A7M7M763"/>
<evidence type="ECO:0000256" key="5">
    <source>
        <dbReference type="ARBA" id="ARBA00023136"/>
    </source>
</evidence>
<dbReference type="OMA" id="DKHCNPL"/>
<comment type="similarity">
    <text evidence="2">Belongs to the TDE1 family.</text>
</comment>
<feature type="transmembrane region" description="Helical" evidence="6">
    <location>
        <begin position="151"/>
        <end position="170"/>
    </location>
</feature>
<feature type="transmembrane region" description="Helical" evidence="6">
    <location>
        <begin position="6"/>
        <end position="28"/>
    </location>
</feature>
<dbReference type="PANTHER" id="PTHR10383">
    <property type="entry name" value="SERINE INCORPORATOR"/>
    <property type="match status" value="1"/>
</dbReference>
<evidence type="ECO:0000256" key="3">
    <source>
        <dbReference type="ARBA" id="ARBA00022692"/>
    </source>
</evidence>
<feature type="transmembrane region" description="Helical" evidence="6">
    <location>
        <begin position="191"/>
        <end position="218"/>
    </location>
</feature>
<dbReference type="Pfam" id="PF03348">
    <property type="entry name" value="Serinc"/>
    <property type="match status" value="1"/>
</dbReference>
<dbReference type="PANTHER" id="PTHR10383:SF9">
    <property type="entry name" value="SERINE INCORPORATOR, ISOFORM F"/>
    <property type="match status" value="1"/>
</dbReference>
<dbReference type="KEGG" id="vde:111247686"/>
<keyword evidence="3 6" id="KW-0812">Transmembrane</keyword>
<evidence type="ECO:0000256" key="4">
    <source>
        <dbReference type="ARBA" id="ARBA00022989"/>
    </source>
</evidence>
<accession>A0A7M7M763</accession>
<evidence type="ECO:0000256" key="2">
    <source>
        <dbReference type="ARBA" id="ARBA00006665"/>
    </source>
</evidence>
<protein>
    <recommendedName>
        <fullName evidence="9">Serine incorporator</fullName>
    </recommendedName>
</protein>
<feature type="transmembrane region" description="Helical" evidence="6">
    <location>
        <begin position="120"/>
        <end position="139"/>
    </location>
</feature>
<reference evidence="7" key="1">
    <citation type="submission" date="2021-01" db="UniProtKB">
        <authorList>
            <consortium name="EnsemblMetazoa"/>
        </authorList>
    </citation>
    <scope>IDENTIFICATION</scope>
</reference>
<feature type="transmembrane region" description="Helical" evidence="6">
    <location>
        <begin position="230"/>
        <end position="247"/>
    </location>
</feature>
<evidence type="ECO:0008006" key="9">
    <source>
        <dbReference type="Google" id="ProtNLM"/>
    </source>
</evidence>
<feature type="transmembrane region" description="Helical" evidence="6">
    <location>
        <begin position="298"/>
        <end position="318"/>
    </location>
</feature>
<comment type="subcellular location">
    <subcellularLocation>
        <location evidence="1">Membrane</location>
        <topology evidence="1">Multi-pass membrane protein</topology>
    </subcellularLocation>
</comment>
<feature type="transmembrane region" description="Helical" evidence="6">
    <location>
        <begin position="362"/>
        <end position="386"/>
    </location>
</feature>
<dbReference type="GO" id="GO:0016020">
    <property type="term" value="C:membrane"/>
    <property type="evidence" value="ECO:0007669"/>
    <property type="project" value="UniProtKB-SubCell"/>
</dbReference>
<keyword evidence="8" id="KW-1185">Reference proteome</keyword>
<sequence length="435" mass="47557">MGAALAVIPAAQLACCFGSTACSLCCGACPTCRNSTSTRIMYALMLVATTITAAIMLSPALSDWLQKVPKLCTSSNICKDVVGYLAVYRLMFALTMFFILMAVIMIGVRTSKDGRAGLQNGFWGIKYVVLIGFMVGSFYMGDGESFGQVWMYFGMIGASLFILIQLILIIDFAHGWAGNWVKQFEENESRGWYCALLSATLGMYALTITAITLCFVFYTTSDACSLQKFFISFNLILCVIISVLSVLPSVQERQPTSGLLQASAVSLYIIYLTWSALTNSGEVACMPPPVITAKGNKFDLQSIISLIIFAGCVLYSSIRNSSNTQVGKLTGISDNDEAEKGIRSGGVSGDAKVWDNEEDGVVYSWSFFHLMFALATLYVMMTLTNWYQPGDVTLSKNLVENPGSMWVKIISSWVCAALYSWTLLAPLVLRDRDFS</sequence>
<keyword evidence="4 6" id="KW-1133">Transmembrane helix</keyword>
<dbReference type="InParanoid" id="A0A7M7M763"/>
<dbReference type="EnsemblMetazoa" id="XM_022798936">
    <property type="protein sequence ID" value="XP_022654671"/>
    <property type="gene ID" value="LOC111247686"/>
</dbReference>
<dbReference type="FunCoup" id="A0A7M7M763">
    <property type="interactions" value="1011"/>
</dbReference>
<evidence type="ECO:0000256" key="6">
    <source>
        <dbReference type="SAM" id="Phobius"/>
    </source>
</evidence>
<dbReference type="RefSeq" id="XP_022654671.1">
    <property type="nucleotide sequence ID" value="XM_022798936.1"/>
</dbReference>
<evidence type="ECO:0000256" key="1">
    <source>
        <dbReference type="ARBA" id="ARBA00004141"/>
    </source>
</evidence>
<evidence type="ECO:0000313" key="7">
    <source>
        <dbReference type="EnsemblMetazoa" id="XP_022654671"/>
    </source>
</evidence>